<organism evidence="2 3">
    <name type="scientific">Priestia flexa</name>
    <dbReference type="NCBI Taxonomy" id="86664"/>
    <lineage>
        <taxon>Bacteria</taxon>
        <taxon>Bacillati</taxon>
        <taxon>Bacillota</taxon>
        <taxon>Bacilli</taxon>
        <taxon>Bacillales</taxon>
        <taxon>Bacillaceae</taxon>
        <taxon>Priestia</taxon>
    </lineage>
</organism>
<evidence type="ECO:0000313" key="2">
    <source>
        <dbReference type="EMBL" id="MDW8515115.1"/>
    </source>
</evidence>
<gene>
    <name evidence="2" type="ORF">RIB56_03140</name>
</gene>
<evidence type="ECO:0008006" key="4">
    <source>
        <dbReference type="Google" id="ProtNLM"/>
    </source>
</evidence>
<protein>
    <recommendedName>
        <fullName evidence="4">Scaffolding protein</fullName>
    </recommendedName>
</protein>
<dbReference type="InterPro" id="IPR009636">
    <property type="entry name" value="SCAF"/>
</dbReference>
<dbReference type="EMBL" id="JAWUZT010000005">
    <property type="protein sequence ID" value="MDW8515115.1"/>
    <property type="molecule type" value="Genomic_DNA"/>
</dbReference>
<feature type="region of interest" description="Disordered" evidence="1">
    <location>
        <begin position="23"/>
        <end position="49"/>
    </location>
</feature>
<reference evidence="3" key="1">
    <citation type="submission" date="2023-07" db="EMBL/GenBank/DDBJ databases">
        <title>Draft genomic sequences of Priestia flexa CCM isolated from the soil of an abandoned mine contaminated by free cyanide in the high Andean zone of Tacna, Peru.</title>
        <authorList>
            <person name="Caceda Quiroz C.J."/>
            <person name="Maraza Chooque G.J."/>
            <person name="Fora Quispe G.L."/>
            <person name="Carpio Mamani M."/>
        </authorList>
    </citation>
    <scope>NUCLEOTIDE SEQUENCE [LARGE SCALE GENOMIC DNA]</scope>
    <source>
        <strain evidence="3">CCM</strain>
    </source>
</reference>
<sequence>MLTNQKHDIKFLSPYLLKLDLQYFAEPNEPQPEPQEPQPQEPQPKMFDEAYVKKLRDEAAGYRKKAKDLEGQTQTQQQELLKQVLGALGIDPDPNQEFEKQLSAAQSAAQEAQKKANDKLIRAELKYVGSELGLVDMDVAYLLLDKEAISVGDDGSVEGMKEALEQVISAKPYLVKNVEPQSPNHYQAGPNQKGNPDPPKPDPYEVGKQRALARHKKEEN</sequence>
<feature type="region of interest" description="Disordered" evidence="1">
    <location>
        <begin position="175"/>
        <end position="220"/>
    </location>
</feature>
<comment type="caution">
    <text evidence="2">The sequence shown here is derived from an EMBL/GenBank/DDBJ whole genome shotgun (WGS) entry which is preliminary data.</text>
</comment>
<feature type="compositionally biased region" description="Basic residues" evidence="1">
    <location>
        <begin position="211"/>
        <end position="220"/>
    </location>
</feature>
<evidence type="ECO:0000256" key="1">
    <source>
        <dbReference type="SAM" id="MobiDB-lite"/>
    </source>
</evidence>
<feature type="compositionally biased region" description="Low complexity" evidence="1">
    <location>
        <begin position="101"/>
        <end position="111"/>
    </location>
</feature>
<dbReference type="Pfam" id="PF06810">
    <property type="entry name" value="Phage_scaffold"/>
    <property type="match status" value="1"/>
</dbReference>
<accession>A0ABU4J295</accession>
<name>A0ABU4J295_9BACI</name>
<feature type="compositionally biased region" description="Polar residues" evidence="1">
    <location>
        <begin position="179"/>
        <end position="194"/>
    </location>
</feature>
<dbReference type="RefSeq" id="WP_318757206.1">
    <property type="nucleotide sequence ID" value="NZ_JAWUZT010000005.1"/>
</dbReference>
<dbReference type="Proteomes" id="UP001284771">
    <property type="component" value="Unassembled WGS sequence"/>
</dbReference>
<keyword evidence="3" id="KW-1185">Reference proteome</keyword>
<evidence type="ECO:0000313" key="3">
    <source>
        <dbReference type="Proteomes" id="UP001284771"/>
    </source>
</evidence>
<feature type="region of interest" description="Disordered" evidence="1">
    <location>
        <begin position="91"/>
        <end position="116"/>
    </location>
</feature>
<feature type="compositionally biased region" description="Basic and acidic residues" evidence="1">
    <location>
        <begin position="199"/>
        <end position="208"/>
    </location>
</feature>
<feature type="compositionally biased region" description="Pro residues" evidence="1">
    <location>
        <begin position="29"/>
        <end position="42"/>
    </location>
</feature>
<proteinExistence type="predicted"/>